<dbReference type="SUPFAM" id="SSF52172">
    <property type="entry name" value="CheY-like"/>
    <property type="match status" value="1"/>
</dbReference>
<feature type="domain" description="Response regulatory" evidence="6">
    <location>
        <begin position="2"/>
        <end position="126"/>
    </location>
</feature>
<reference evidence="8 9" key="1">
    <citation type="submission" date="2024-06" db="EMBL/GenBank/DDBJ databases">
        <title>Genomic Encyclopedia of Type Strains, Phase IV (KMG-IV): sequencing the most valuable type-strain genomes for metagenomic binning, comparative biology and taxonomic classification.</title>
        <authorList>
            <person name="Goeker M."/>
        </authorList>
    </citation>
    <scope>NUCLEOTIDE SEQUENCE [LARGE SCALE GENOMIC DNA]</scope>
    <source>
        <strain evidence="8 9">DSM 15349</strain>
    </source>
</reference>
<dbReference type="Pfam" id="PF00072">
    <property type="entry name" value="Response_reg"/>
    <property type="match status" value="1"/>
</dbReference>
<name>A0ABV2JIN3_9STRE</name>
<evidence type="ECO:0000256" key="1">
    <source>
        <dbReference type="ARBA" id="ARBA00022490"/>
    </source>
</evidence>
<evidence type="ECO:0000259" key="7">
    <source>
        <dbReference type="PROSITE" id="PS50930"/>
    </source>
</evidence>
<dbReference type="Pfam" id="PF04397">
    <property type="entry name" value="LytTR"/>
    <property type="match status" value="1"/>
</dbReference>
<evidence type="ECO:0000256" key="5">
    <source>
        <dbReference type="PROSITE-ProRule" id="PRU00169"/>
    </source>
</evidence>
<dbReference type="PANTHER" id="PTHR37299">
    <property type="entry name" value="TRANSCRIPTIONAL REGULATOR-RELATED"/>
    <property type="match status" value="1"/>
</dbReference>
<dbReference type="PROSITE" id="PS50110">
    <property type="entry name" value="RESPONSE_REGULATORY"/>
    <property type="match status" value="1"/>
</dbReference>
<dbReference type="CDD" id="cd17533">
    <property type="entry name" value="REC_LytTR_AgrA-like"/>
    <property type="match status" value="1"/>
</dbReference>
<dbReference type="EMBL" id="JBEPMK010000001">
    <property type="protein sequence ID" value="MET3643772.1"/>
    <property type="molecule type" value="Genomic_DNA"/>
</dbReference>
<protein>
    <submittedName>
        <fullName evidence="8">Two-component system response regulator AgrA</fullName>
    </submittedName>
</protein>
<proteinExistence type="predicted"/>
<dbReference type="RefSeq" id="WP_354279856.1">
    <property type="nucleotide sequence ID" value="NZ_JBEPMK010000001.1"/>
</dbReference>
<dbReference type="InterPro" id="IPR046947">
    <property type="entry name" value="LytR-like"/>
</dbReference>
<evidence type="ECO:0000259" key="6">
    <source>
        <dbReference type="PROSITE" id="PS50110"/>
    </source>
</evidence>
<keyword evidence="5" id="KW-0597">Phosphoprotein</keyword>
<keyword evidence="2" id="KW-0902">Two-component regulatory system</keyword>
<dbReference type="InterPro" id="IPR011006">
    <property type="entry name" value="CheY-like_superfamily"/>
</dbReference>
<evidence type="ECO:0000256" key="2">
    <source>
        <dbReference type="ARBA" id="ARBA00023012"/>
    </source>
</evidence>
<feature type="domain" description="HTH LytTR-type" evidence="7">
    <location>
        <begin position="151"/>
        <end position="243"/>
    </location>
</feature>
<keyword evidence="3" id="KW-0010">Activator</keyword>
<sequence>MNIFILEDDLLQQHAMERILLELVGKNNLFYNKIEIFSKPCQLLDAVVEKGEHQLFFLDIELQSDVAKGLEVAQEIREMDPYAAIVFVTTHTELMPLAFRYQVAALDYIDKDLAPNDFVDRLEKVLLKVASNIAEPLSDHSLTIDSPNAKFQIPINDILYIETSPLPHRLVLYTKKERLEFWGKLADIAANEPRLLQCHRSFVVNPKNVRSLDKKSRLLYFDNGSSCLVSRTKLAEMVELIQS</sequence>
<dbReference type="InterPro" id="IPR001789">
    <property type="entry name" value="Sig_transdc_resp-reg_receiver"/>
</dbReference>
<dbReference type="Gene3D" id="2.40.50.1020">
    <property type="entry name" value="LytTr DNA-binding domain"/>
    <property type="match status" value="1"/>
</dbReference>
<keyword evidence="9" id="KW-1185">Reference proteome</keyword>
<dbReference type="Gene3D" id="3.40.50.2300">
    <property type="match status" value="1"/>
</dbReference>
<keyword evidence="1" id="KW-0963">Cytoplasm</keyword>
<evidence type="ECO:0000313" key="8">
    <source>
        <dbReference type="EMBL" id="MET3643772.1"/>
    </source>
</evidence>
<dbReference type="InterPro" id="IPR007492">
    <property type="entry name" value="LytTR_DNA-bd_dom"/>
</dbReference>
<dbReference type="SMART" id="SM00850">
    <property type="entry name" value="LytTR"/>
    <property type="match status" value="1"/>
</dbReference>
<comment type="function">
    <text evidence="4">Required for high-level post-exponential phase expression of a series of secreted proteins.</text>
</comment>
<dbReference type="PANTHER" id="PTHR37299:SF3">
    <property type="entry name" value="STAGE 0 SPORULATION PROTEIN A HOMOLOG"/>
    <property type="match status" value="1"/>
</dbReference>
<dbReference type="PROSITE" id="PS50930">
    <property type="entry name" value="HTH_LYTTR"/>
    <property type="match status" value="1"/>
</dbReference>
<organism evidence="8 9">
    <name type="scientific">Streptococcus gallinaceus</name>
    <dbReference type="NCBI Taxonomy" id="165758"/>
    <lineage>
        <taxon>Bacteria</taxon>
        <taxon>Bacillati</taxon>
        <taxon>Bacillota</taxon>
        <taxon>Bacilli</taxon>
        <taxon>Lactobacillales</taxon>
        <taxon>Streptococcaceae</taxon>
        <taxon>Streptococcus</taxon>
    </lineage>
</organism>
<feature type="modified residue" description="4-aspartylphosphate" evidence="5">
    <location>
        <position position="59"/>
    </location>
</feature>
<evidence type="ECO:0000313" key="9">
    <source>
        <dbReference type="Proteomes" id="UP001549055"/>
    </source>
</evidence>
<dbReference type="Proteomes" id="UP001549055">
    <property type="component" value="Unassembled WGS sequence"/>
</dbReference>
<comment type="caution">
    <text evidence="8">The sequence shown here is derived from an EMBL/GenBank/DDBJ whole genome shotgun (WGS) entry which is preliminary data.</text>
</comment>
<gene>
    <name evidence="8" type="ORF">ABID27_000389</name>
</gene>
<evidence type="ECO:0000256" key="4">
    <source>
        <dbReference type="ARBA" id="ARBA00037164"/>
    </source>
</evidence>
<accession>A0ABV2JIN3</accession>
<evidence type="ECO:0000256" key="3">
    <source>
        <dbReference type="ARBA" id="ARBA00023159"/>
    </source>
</evidence>
<dbReference type="SMART" id="SM00448">
    <property type="entry name" value="REC"/>
    <property type="match status" value="1"/>
</dbReference>